<organism evidence="1 2">
    <name type="scientific">Carpinus fangiana</name>
    <dbReference type="NCBI Taxonomy" id="176857"/>
    <lineage>
        <taxon>Eukaryota</taxon>
        <taxon>Viridiplantae</taxon>
        <taxon>Streptophyta</taxon>
        <taxon>Embryophyta</taxon>
        <taxon>Tracheophyta</taxon>
        <taxon>Spermatophyta</taxon>
        <taxon>Magnoliopsida</taxon>
        <taxon>eudicotyledons</taxon>
        <taxon>Gunneridae</taxon>
        <taxon>Pentapetalae</taxon>
        <taxon>rosids</taxon>
        <taxon>fabids</taxon>
        <taxon>Fagales</taxon>
        <taxon>Betulaceae</taxon>
        <taxon>Carpinus</taxon>
    </lineage>
</organism>
<dbReference type="Proteomes" id="UP000327013">
    <property type="component" value="Chromosome 5"/>
</dbReference>
<accession>A0A5N6R857</accession>
<proteinExistence type="predicted"/>
<protein>
    <submittedName>
        <fullName evidence="1">Uncharacterized protein</fullName>
    </submittedName>
</protein>
<reference evidence="1 2" key="1">
    <citation type="submission" date="2019-06" db="EMBL/GenBank/DDBJ databases">
        <title>A chromosomal-level reference genome of Carpinus fangiana (Coryloideae, Betulaceae).</title>
        <authorList>
            <person name="Yang X."/>
            <person name="Wang Z."/>
            <person name="Zhang L."/>
            <person name="Hao G."/>
            <person name="Liu J."/>
            <person name="Yang Y."/>
        </authorList>
    </citation>
    <scope>NUCLEOTIDE SEQUENCE [LARGE SCALE GENOMIC DNA]</scope>
    <source>
        <strain evidence="1">Cfa_2016G</strain>
        <tissue evidence="1">Leaf</tissue>
    </source>
</reference>
<keyword evidence="2" id="KW-1185">Reference proteome</keyword>
<sequence length="79" mass="8872">MARSGRLCLNLMEFPLTHSQSDASFLKISFSFKGLTLTETKILSSWPFDPGVPPRTISSSPIIVRAFTAEFPLQDQRQK</sequence>
<name>A0A5N6R857_9ROSI</name>
<dbReference type="OrthoDB" id="3176171at2759"/>
<dbReference type="EMBL" id="CM017325">
    <property type="protein sequence ID" value="KAE8057199.1"/>
    <property type="molecule type" value="Genomic_DNA"/>
</dbReference>
<dbReference type="AlphaFoldDB" id="A0A5N6R857"/>
<gene>
    <name evidence="1" type="ORF">FH972_013908</name>
</gene>
<evidence type="ECO:0000313" key="2">
    <source>
        <dbReference type="Proteomes" id="UP000327013"/>
    </source>
</evidence>
<evidence type="ECO:0000313" key="1">
    <source>
        <dbReference type="EMBL" id="KAE8057199.1"/>
    </source>
</evidence>